<dbReference type="EMBL" id="UINC01009721">
    <property type="protein sequence ID" value="SVA43534.1"/>
    <property type="molecule type" value="Genomic_DNA"/>
</dbReference>
<accession>A0A381VTE3</accession>
<proteinExistence type="predicted"/>
<sequence length="107" mass="12499">MNGQHLSKRLREAGYELALSDNWQKVKVSGSSNLSAPLRAQLKAGREDILCWLKAEALADSLSGRILHQEDVDVPVGYWRFYPDSRNHNPKFSRRIFFRRKNQHKHR</sequence>
<feature type="non-terminal residue" evidence="1">
    <location>
        <position position="107"/>
    </location>
</feature>
<reference evidence="1" key="1">
    <citation type="submission" date="2018-05" db="EMBL/GenBank/DDBJ databases">
        <authorList>
            <person name="Lanie J.A."/>
            <person name="Ng W.-L."/>
            <person name="Kazmierczak K.M."/>
            <person name="Andrzejewski T.M."/>
            <person name="Davidsen T.M."/>
            <person name="Wayne K.J."/>
            <person name="Tettelin H."/>
            <person name="Glass J.I."/>
            <person name="Rusch D."/>
            <person name="Podicherti R."/>
            <person name="Tsui H.-C.T."/>
            <person name="Winkler M.E."/>
        </authorList>
    </citation>
    <scope>NUCLEOTIDE SEQUENCE</scope>
</reference>
<evidence type="ECO:0000313" key="1">
    <source>
        <dbReference type="EMBL" id="SVA43534.1"/>
    </source>
</evidence>
<name>A0A381VTE3_9ZZZZ</name>
<gene>
    <name evidence="1" type="ORF">METZ01_LOCUS96388</name>
</gene>
<organism evidence="1">
    <name type="scientific">marine metagenome</name>
    <dbReference type="NCBI Taxonomy" id="408172"/>
    <lineage>
        <taxon>unclassified sequences</taxon>
        <taxon>metagenomes</taxon>
        <taxon>ecological metagenomes</taxon>
    </lineage>
</organism>
<dbReference type="AlphaFoldDB" id="A0A381VTE3"/>
<protein>
    <submittedName>
        <fullName evidence="1">Uncharacterized protein</fullName>
    </submittedName>
</protein>